<accession>A0A0G4P9C1</accession>
<dbReference type="PANTHER" id="PTHR24223">
    <property type="entry name" value="ATP-BINDING CASSETTE SUB-FAMILY C"/>
    <property type="match status" value="1"/>
</dbReference>
<feature type="domain" description="ABC transmembrane type-1" evidence="12">
    <location>
        <begin position="266"/>
        <end position="541"/>
    </location>
</feature>
<dbReference type="InterPro" id="IPR044726">
    <property type="entry name" value="ABCC_6TM_D2"/>
</dbReference>
<evidence type="ECO:0000256" key="2">
    <source>
        <dbReference type="ARBA" id="ARBA00022448"/>
    </source>
</evidence>
<feature type="domain" description="ABC transporter" evidence="11">
    <location>
        <begin position="604"/>
        <end position="832"/>
    </location>
</feature>
<feature type="transmembrane region" description="Helical" evidence="10">
    <location>
        <begin position="924"/>
        <end position="949"/>
    </location>
</feature>
<dbReference type="GO" id="GO:0016020">
    <property type="term" value="C:membrane"/>
    <property type="evidence" value="ECO:0007669"/>
    <property type="project" value="UniProtKB-SubCell"/>
</dbReference>
<reference evidence="13 14" key="1">
    <citation type="journal article" date="2014" name="Nat. Commun.">
        <title>Multiple recent horizontal transfers of a large genomic region in cheese making fungi.</title>
        <authorList>
            <person name="Cheeseman K."/>
            <person name="Ropars J."/>
            <person name="Renault P."/>
            <person name="Dupont J."/>
            <person name="Gouzy J."/>
            <person name="Branca A."/>
            <person name="Abraham A.L."/>
            <person name="Ceppi M."/>
            <person name="Conseiller E."/>
            <person name="Debuchy R."/>
            <person name="Malagnac F."/>
            <person name="Goarin A."/>
            <person name="Silar P."/>
            <person name="Lacoste S."/>
            <person name="Sallet E."/>
            <person name="Bensimon A."/>
            <person name="Giraud T."/>
            <person name="Brygoo Y."/>
        </authorList>
    </citation>
    <scope>NUCLEOTIDE SEQUENCE [LARGE SCALE GENOMIC DNA]</scope>
    <source>
        <strain evidence="14">FM 013</strain>
    </source>
</reference>
<keyword evidence="7 10" id="KW-0472">Membrane</keyword>
<dbReference type="PROSITE" id="PS50929">
    <property type="entry name" value="ABC_TM1F"/>
    <property type="match status" value="2"/>
</dbReference>
<keyword evidence="14" id="KW-1185">Reference proteome</keyword>
<name>A0A0G4P9C1_PENC3</name>
<evidence type="ECO:0000256" key="3">
    <source>
        <dbReference type="ARBA" id="ARBA00022692"/>
    </source>
</evidence>
<evidence type="ECO:0000259" key="12">
    <source>
        <dbReference type="PROSITE" id="PS50929"/>
    </source>
</evidence>
<evidence type="ECO:0000256" key="6">
    <source>
        <dbReference type="ARBA" id="ARBA00022989"/>
    </source>
</evidence>
<feature type="domain" description="ABC transmembrane type-1" evidence="12">
    <location>
        <begin position="888"/>
        <end position="1169"/>
    </location>
</feature>
<dbReference type="InterPro" id="IPR017871">
    <property type="entry name" value="ABC_transporter-like_CS"/>
</dbReference>
<dbReference type="CDD" id="cd18580">
    <property type="entry name" value="ABC_6TM_ABCC_D2"/>
    <property type="match status" value="1"/>
</dbReference>
<keyword evidence="2" id="KW-0813">Transport</keyword>
<feature type="transmembrane region" description="Helical" evidence="10">
    <location>
        <begin position="532"/>
        <end position="549"/>
    </location>
</feature>
<dbReference type="FunFam" id="1.20.1560.10:FF:000066">
    <property type="entry name" value="ABC multidrug transporter (Eurofung)"/>
    <property type="match status" value="1"/>
</dbReference>
<dbReference type="SMART" id="SM00382">
    <property type="entry name" value="AAA"/>
    <property type="match status" value="2"/>
</dbReference>
<keyword evidence="5" id="KW-0067">ATP-binding</keyword>
<evidence type="ECO:0000313" key="14">
    <source>
        <dbReference type="Proteomes" id="UP000053732"/>
    </source>
</evidence>
<evidence type="ECO:0000259" key="11">
    <source>
        <dbReference type="PROSITE" id="PS50893"/>
    </source>
</evidence>
<feature type="transmembrane region" description="Helical" evidence="10">
    <location>
        <begin position="881"/>
        <end position="904"/>
    </location>
</feature>
<feature type="transmembrane region" description="Helical" evidence="10">
    <location>
        <begin position="394"/>
        <end position="416"/>
    </location>
</feature>
<dbReference type="InterPro" id="IPR011527">
    <property type="entry name" value="ABC1_TM_dom"/>
</dbReference>
<feature type="transmembrane region" description="Helical" evidence="10">
    <location>
        <begin position="477"/>
        <end position="503"/>
    </location>
</feature>
<dbReference type="InterPro" id="IPR027417">
    <property type="entry name" value="P-loop_NTPase"/>
</dbReference>
<feature type="transmembrane region" description="Helical" evidence="10">
    <location>
        <begin position="1014"/>
        <end position="1042"/>
    </location>
</feature>
<dbReference type="InterPro" id="IPR044746">
    <property type="entry name" value="ABCC_6TM_D1"/>
</dbReference>
<evidence type="ECO:0000256" key="4">
    <source>
        <dbReference type="ARBA" id="ARBA00022741"/>
    </source>
</evidence>
<dbReference type="Pfam" id="PF00664">
    <property type="entry name" value="ABC_membrane"/>
    <property type="match status" value="2"/>
</dbReference>
<feature type="transmembrane region" description="Helical" evidence="10">
    <location>
        <begin position="961"/>
        <end position="978"/>
    </location>
</feature>
<protein>
    <submittedName>
        <fullName evidence="13">Cyclic peptide transporter</fullName>
    </submittedName>
</protein>
<dbReference type="SUPFAM" id="SSF52540">
    <property type="entry name" value="P-loop containing nucleoside triphosphate hydrolases"/>
    <property type="match status" value="2"/>
</dbReference>
<feature type="domain" description="ABC transporter" evidence="11">
    <location>
        <begin position="1206"/>
        <end position="1438"/>
    </location>
</feature>
<dbReference type="Pfam" id="PF00005">
    <property type="entry name" value="ABC_tran"/>
    <property type="match status" value="2"/>
</dbReference>
<feature type="transmembrane region" description="Helical" evidence="10">
    <location>
        <begin position="1111"/>
        <end position="1134"/>
    </location>
</feature>
<evidence type="ECO:0000256" key="1">
    <source>
        <dbReference type="ARBA" id="ARBA00004141"/>
    </source>
</evidence>
<evidence type="ECO:0000256" key="10">
    <source>
        <dbReference type="SAM" id="Phobius"/>
    </source>
</evidence>
<dbReference type="Pfam" id="PF24357">
    <property type="entry name" value="TMD0_ABC"/>
    <property type="match status" value="1"/>
</dbReference>
<dbReference type="STRING" id="1429867.A0A0G4P9C1"/>
<evidence type="ECO:0000256" key="9">
    <source>
        <dbReference type="SAM" id="MobiDB-lite"/>
    </source>
</evidence>
<dbReference type="PROSITE" id="PS00211">
    <property type="entry name" value="ABC_TRANSPORTER_1"/>
    <property type="match status" value="2"/>
</dbReference>
<feature type="region of interest" description="Disordered" evidence="9">
    <location>
        <begin position="835"/>
        <end position="868"/>
    </location>
</feature>
<dbReference type="PANTHER" id="PTHR24223:SF399">
    <property type="entry name" value="ABC TRANSPORTER ATNG"/>
    <property type="match status" value="1"/>
</dbReference>
<dbReference type="PROSITE" id="PS50893">
    <property type="entry name" value="ABC_TRANSPORTER_2"/>
    <property type="match status" value="2"/>
</dbReference>
<organism evidence="13 14">
    <name type="scientific">Penicillium camemberti (strain FM 013)</name>
    <dbReference type="NCBI Taxonomy" id="1429867"/>
    <lineage>
        <taxon>Eukaryota</taxon>
        <taxon>Fungi</taxon>
        <taxon>Dikarya</taxon>
        <taxon>Ascomycota</taxon>
        <taxon>Pezizomycotina</taxon>
        <taxon>Eurotiomycetes</taxon>
        <taxon>Eurotiomycetidae</taxon>
        <taxon>Eurotiales</taxon>
        <taxon>Aspergillaceae</taxon>
        <taxon>Penicillium</taxon>
    </lineage>
</organism>
<keyword evidence="6 10" id="KW-1133">Transmembrane helix</keyword>
<dbReference type="GO" id="GO:0005524">
    <property type="term" value="F:ATP binding"/>
    <property type="evidence" value="ECO:0007669"/>
    <property type="project" value="UniProtKB-KW"/>
</dbReference>
<evidence type="ECO:0000313" key="13">
    <source>
        <dbReference type="EMBL" id="CRL22902.1"/>
    </source>
</evidence>
<feature type="transmembrane region" description="Helical" evidence="10">
    <location>
        <begin position="27"/>
        <end position="46"/>
    </location>
</feature>
<dbReference type="GO" id="GO:0140359">
    <property type="term" value="F:ABC-type transporter activity"/>
    <property type="evidence" value="ECO:0007669"/>
    <property type="project" value="InterPro"/>
</dbReference>
<keyword evidence="3 10" id="KW-0812">Transmembrane</keyword>
<dbReference type="InterPro" id="IPR056227">
    <property type="entry name" value="TMD0_ABC"/>
</dbReference>
<dbReference type="Gene3D" id="3.40.50.300">
    <property type="entry name" value="P-loop containing nucleotide triphosphate hydrolases"/>
    <property type="match status" value="2"/>
</dbReference>
<dbReference type="InterPro" id="IPR003593">
    <property type="entry name" value="AAA+_ATPase"/>
</dbReference>
<feature type="transmembrane region" description="Helical" evidence="10">
    <location>
        <begin position="87"/>
        <end position="110"/>
    </location>
</feature>
<dbReference type="EMBL" id="HG793141">
    <property type="protein sequence ID" value="CRL22902.1"/>
    <property type="molecule type" value="Genomic_DNA"/>
</dbReference>
<evidence type="ECO:0000256" key="5">
    <source>
        <dbReference type="ARBA" id="ARBA00022840"/>
    </source>
</evidence>
<dbReference type="Proteomes" id="UP000053732">
    <property type="component" value="Unassembled WGS sequence"/>
</dbReference>
<proteinExistence type="predicted"/>
<dbReference type="GO" id="GO:0016887">
    <property type="term" value="F:ATP hydrolysis activity"/>
    <property type="evidence" value="ECO:0007669"/>
    <property type="project" value="InterPro"/>
</dbReference>
<evidence type="ECO:0000256" key="8">
    <source>
        <dbReference type="ARBA" id="ARBA00023180"/>
    </source>
</evidence>
<dbReference type="FunFam" id="1.20.1560.10:FF:000055">
    <property type="entry name" value="ABC multidrug transporter (Eurofung)"/>
    <property type="match status" value="1"/>
</dbReference>
<sequence length="1438" mass="158051">MNATADATFGPQLQGHFDFTLLFEQSIFSVGPSAILLTASLFRITVLTRRKPSFEASTLLWIKLIAVLILFGLQLANLALWSISPAALTQFAVAAASLSVADVIVIGSLLYTEHRYSYSPSLLLSVYLSITILLDIAYVRSLFLRGSLDAIGAVTTAILATKLLVLVLEEIPKRGPAILKTSKEFSSGLWNRSAFWWLNSTFSKGYYSFLHVDDLYSLDHHLDSHRLASKLDQTWKCVDKARKHCLAFATFTAFQGDFWKAVIPRLCYTGFSFAQPFLINKIVDVVGTAKSDRPQGTVGGLVGATALVYLGLAFSRCHYTHHTYRLITSIRGGLVALIFTKVMDLEASKAKDSAAVTLMSTDVDGVASGLQKIHDIWASVVELGLGVYLLQRQVGAACFLVLIPTILSSLATARVARGMGPARILWNRKVQERVSTTSSVLNQIKGIKMMGLEDRIFHLIQSLRVSEVDASKSFRLFIVWMNMIANLSDQLTPILIIAVTVFWTQGGQNISVAQAFTTLSIVALVSSPMVNIIAAYPTLIGGLACLGRIQDFMLRTKRNDYRLVASSPQDSNSKREMKADDIELQRIQKTDFPHDRAGEASPAISIENASFSLKDGNDAVLENINLVVRKSSLTMIVGPVGSGKSALLKAILGEARILSGSVRLDYGRIAYCDQTAWLRLGSIRDNVLGPNDLDEVWYQQVLWACALDEDVAHLKDGDRSLVGSGGIALSGGQKQRVALARAVYSRAPVVLLDDVFSALDHRTSLNVFSRLLGDEGILRRKHTTVLLATHTVEYLPFADDIIVQDKTGNVVNQAPYSELRLNEVYSEVQDFGSAEENHQLPPSEGSEAKPIKDKPQGKGSAPHASAHEVTRKTGDLKLYTFYLRSVGLLLFIFWLVFAAGYIFSGKVPQIWLRIWTENGTTSHTAAYFGGYLGFGLICVLLSGLCVFYFMIIIIPKSTQHIHALLLGAVLRAPLWLFTTTDTSTILNRFSQDMTLVDQVLPMAAFTTTFDVYNVIAGAALIASGATYAAAIIPFCMLGIYMIQKFYLRTSRQMRHLDLETKSPLYRLFTETASGIITVRALGWKEDLMNEHLHNLDHSQKPYYMLYCIQRWLNVVLDIFVASIAIILVGFALGFSNTASQGSIGLAMLNVMEFNQSLSMLINSWTGLETSLGAIARVKDFLAEVKAEGSETEDEIPTNEWPKRGYIQMTGVTAKYNVGDVQSQAAIRDVNLELQPGQEVLITGRTGSGKSSLVLTLLHLLDLESGRITIDGMDLSRIPRSVLRSRIVTIPQDPVELPGSVRYNLTQFSSLEARSGDDEEAMKRTLERVGLWETMSKRGGLDGELTDVGLSGGQKQLFSLARALLAVQNIKAEGGIVLLDEPTSSVDGGTEVDIQRIVREEFARHTIVLVSHRLDAARDADIVVLMEGGKVAEVRRKGE</sequence>
<feature type="transmembrane region" description="Helical" evidence="10">
    <location>
        <begin position="122"/>
        <end position="144"/>
    </location>
</feature>
<feature type="transmembrane region" description="Helical" evidence="10">
    <location>
        <begin position="58"/>
        <end position="81"/>
    </location>
</feature>
<dbReference type="Gene3D" id="1.20.1560.10">
    <property type="entry name" value="ABC transporter type 1, transmembrane domain"/>
    <property type="match status" value="2"/>
</dbReference>
<dbReference type="CDD" id="cd03250">
    <property type="entry name" value="ABCC_MRP_domain1"/>
    <property type="match status" value="1"/>
</dbReference>
<dbReference type="InterPro" id="IPR036640">
    <property type="entry name" value="ABC1_TM_sf"/>
</dbReference>
<evidence type="ECO:0000256" key="7">
    <source>
        <dbReference type="ARBA" id="ARBA00023136"/>
    </source>
</evidence>
<gene>
    <name evidence="13" type="ORF">PCAMFM013_S008g000331</name>
</gene>
<dbReference type="InterPro" id="IPR050173">
    <property type="entry name" value="ABC_transporter_C-like"/>
</dbReference>
<keyword evidence="8" id="KW-0325">Glycoprotein</keyword>
<dbReference type="InterPro" id="IPR003439">
    <property type="entry name" value="ABC_transporter-like_ATP-bd"/>
</dbReference>
<comment type="subcellular location">
    <subcellularLocation>
        <location evidence="1">Membrane</location>
        <topology evidence="1">Multi-pass membrane protein</topology>
    </subcellularLocation>
</comment>
<feature type="compositionally biased region" description="Basic and acidic residues" evidence="9">
    <location>
        <begin position="846"/>
        <end position="856"/>
    </location>
</feature>
<dbReference type="SUPFAM" id="SSF90123">
    <property type="entry name" value="ABC transporter transmembrane region"/>
    <property type="match status" value="2"/>
</dbReference>
<dbReference type="CDD" id="cd18579">
    <property type="entry name" value="ABC_6TM_ABCC_D1"/>
    <property type="match status" value="1"/>
</dbReference>
<keyword evidence="4" id="KW-0547">Nucleotide-binding</keyword>